<dbReference type="Proteomes" id="UP000824118">
    <property type="component" value="Unassembled WGS sequence"/>
</dbReference>
<dbReference type="Pfam" id="PF14436">
    <property type="entry name" value="EndoU_bacteria"/>
    <property type="match status" value="1"/>
</dbReference>
<accession>A0A9D1LYY4</accession>
<gene>
    <name evidence="3" type="ORF">IAD22_05790</name>
</gene>
<evidence type="ECO:0000259" key="2">
    <source>
        <dbReference type="Pfam" id="PF14436"/>
    </source>
</evidence>
<proteinExistence type="predicted"/>
<comment type="caution">
    <text evidence="3">The sequence shown here is derived from an EMBL/GenBank/DDBJ whole genome shotgun (WGS) entry which is preliminary data.</text>
</comment>
<organism evidence="3 4">
    <name type="scientific">Candidatus Limousia pullorum</name>
    <dbReference type="NCBI Taxonomy" id="2840860"/>
    <lineage>
        <taxon>Bacteria</taxon>
        <taxon>Bacillati</taxon>
        <taxon>Bacillota</taxon>
        <taxon>Clostridia</taxon>
        <taxon>Eubacteriales</taxon>
        <taxon>Oscillospiraceae</taxon>
        <taxon>Oscillospiraceae incertae sedis</taxon>
        <taxon>Candidatus Limousia</taxon>
    </lineage>
</organism>
<dbReference type="AlphaFoldDB" id="A0A9D1LYY4"/>
<dbReference type="InterPro" id="IPR006528">
    <property type="entry name" value="Phage_head_morphogenesis_dom"/>
</dbReference>
<protein>
    <submittedName>
        <fullName evidence="3">EndoU domain-containing protein</fullName>
    </submittedName>
</protein>
<feature type="domain" description="Phage head morphogenesis" evidence="1">
    <location>
        <begin position="151"/>
        <end position="275"/>
    </location>
</feature>
<name>A0A9D1LYY4_9FIRM</name>
<sequence length="535" mass="61040">MGKYVDTCRLLLKAIDAYIEKADKDIKDILEAEGYAEPEKTVEYIKKIEDDVAAALTDETKYILEQTEKALSLENFADNDWSNIKQDDPITWKLKDIFDKHFNSFILSFTDSYIKNTDKGLNVVQVSNVTTNWVKDWSSKLADIMRLNSHDEIENILINNLKKGSGIPEFIRDIQDSGIRDEHYKARRVAVTEVLCAHSVAQQEAFMQSPAVKEKKWRHTGSYRNEPRKNHEAMNGQIVPVSEPFKLIGKNGSTYYPMYPRDIILPAEERINCHCISQPVVDKKILGMSLEERQTLQQKAIENMNVDFENALDNKNKTRAGINENTIRCDWLKNSCTIEQRKKYFKSDARWALFESGVIKNDADLERLYKISTAGNRQRKVFKTLSELEKDGIITIENSRLPHAVTHSTVGEYTGISKNYPNGRLKCGGHSQQCIDELDKKNISYVIDKTCNNGVRLGHIPDHKDGNKRKPCSQSWFPKSWDADEVLKAGTYVINTSSDSGLFRFGIYNGVRVGVVYDINTGGVKTIFPDNVYQP</sequence>
<evidence type="ECO:0000313" key="4">
    <source>
        <dbReference type="Proteomes" id="UP000824118"/>
    </source>
</evidence>
<reference evidence="3" key="1">
    <citation type="submission" date="2020-10" db="EMBL/GenBank/DDBJ databases">
        <authorList>
            <person name="Gilroy R."/>
        </authorList>
    </citation>
    <scope>NUCLEOTIDE SEQUENCE</scope>
    <source>
        <strain evidence="3">ChiGjej1B1-1684</strain>
    </source>
</reference>
<dbReference type="EMBL" id="DVNG01000086">
    <property type="protein sequence ID" value="HIU50507.1"/>
    <property type="molecule type" value="Genomic_DNA"/>
</dbReference>
<evidence type="ECO:0000313" key="3">
    <source>
        <dbReference type="EMBL" id="HIU50507.1"/>
    </source>
</evidence>
<reference evidence="3" key="2">
    <citation type="journal article" date="2021" name="PeerJ">
        <title>Extensive microbial diversity within the chicken gut microbiome revealed by metagenomics and culture.</title>
        <authorList>
            <person name="Gilroy R."/>
            <person name="Ravi A."/>
            <person name="Getino M."/>
            <person name="Pursley I."/>
            <person name="Horton D.L."/>
            <person name="Alikhan N.F."/>
            <person name="Baker D."/>
            <person name="Gharbi K."/>
            <person name="Hall N."/>
            <person name="Watson M."/>
            <person name="Adriaenssens E.M."/>
            <person name="Foster-Nyarko E."/>
            <person name="Jarju S."/>
            <person name="Secka A."/>
            <person name="Antonio M."/>
            <person name="Oren A."/>
            <person name="Chaudhuri R.R."/>
            <person name="La Ragione R."/>
            <person name="Hildebrand F."/>
            <person name="Pallen M.J."/>
        </authorList>
    </citation>
    <scope>NUCLEOTIDE SEQUENCE</scope>
    <source>
        <strain evidence="3">ChiGjej1B1-1684</strain>
    </source>
</reference>
<dbReference type="InterPro" id="IPR029501">
    <property type="entry name" value="EndoU_bac"/>
</dbReference>
<dbReference type="GO" id="GO:0004519">
    <property type="term" value="F:endonuclease activity"/>
    <property type="evidence" value="ECO:0007669"/>
    <property type="project" value="InterPro"/>
</dbReference>
<feature type="domain" description="Bacterial EndoU nuclease" evidence="2">
    <location>
        <begin position="427"/>
        <end position="531"/>
    </location>
</feature>
<dbReference type="Pfam" id="PF04233">
    <property type="entry name" value="Phage_Mu_F"/>
    <property type="match status" value="1"/>
</dbReference>
<evidence type="ECO:0000259" key="1">
    <source>
        <dbReference type="Pfam" id="PF04233"/>
    </source>
</evidence>